<evidence type="ECO:0008006" key="4">
    <source>
        <dbReference type="Google" id="ProtNLM"/>
    </source>
</evidence>
<dbReference type="PANTHER" id="PTHR37227:SF2">
    <property type="entry name" value="OS01G0219000 PROTEIN"/>
    <property type="match status" value="1"/>
</dbReference>
<reference evidence="2 3" key="1">
    <citation type="journal article" date="2024" name="Nat. Commun.">
        <title>Phylogenomics reveals the evolutionary origins of lichenization in chlorophyte algae.</title>
        <authorList>
            <person name="Puginier C."/>
            <person name="Libourel C."/>
            <person name="Otte J."/>
            <person name="Skaloud P."/>
            <person name="Haon M."/>
            <person name="Grisel S."/>
            <person name="Petersen M."/>
            <person name="Berrin J.G."/>
            <person name="Delaux P.M."/>
            <person name="Dal Grande F."/>
            <person name="Keller J."/>
        </authorList>
    </citation>
    <scope>NUCLEOTIDE SEQUENCE [LARGE SCALE GENOMIC DNA]</scope>
    <source>
        <strain evidence="2 3">SAG 2036</strain>
    </source>
</reference>
<accession>A0AAW1NWE2</accession>
<dbReference type="AlphaFoldDB" id="A0AAW1NWE2"/>
<dbReference type="EMBL" id="JALJOQ010000136">
    <property type="protein sequence ID" value="KAK9794644.1"/>
    <property type="molecule type" value="Genomic_DNA"/>
</dbReference>
<evidence type="ECO:0000313" key="3">
    <source>
        <dbReference type="Proteomes" id="UP001465755"/>
    </source>
</evidence>
<name>A0AAW1NWE2_9CHLO</name>
<dbReference type="Proteomes" id="UP001465755">
    <property type="component" value="Unassembled WGS sequence"/>
</dbReference>
<protein>
    <recommendedName>
        <fullName evidence="4">Proteasome assembly chaperone 1</fullName>
    </recommendedName>
</protein>
<keyword evidence="3" id="KW-1185">Reference proteome</keyword>
<dbReference type="PANTHER" id="PTHR37227">
    <property type="entry name" value="OS01G0219000 PROTEIN"/>
    <property type="match status" value="1"/>
</dbReference>
<feature type="region of interest" description="Disordered" evidence="1">
    <location>
        <begin position="1"/>
        <end position="20"/>
    </location>
</feature>
<gene>
    <name evidence="2" type="ORF">WJX73_007608</name>
</gene>
<organism evidence="2 3">
    <name type="scientific">Symbiochloris irregularis</name>
    <dbReference type="NCBI Taxonomy" id="706552"/>
    <lineage>
        <taxon>Eukaryota</taxon>
        <taxon>Viridiplantae</taxon>
        <taxon>Chlorophyta</taxon>
        <taxon>core chlorophytes</taxon>
        <taxon>Trebouxiophyceae</taxon>
        <taxon>Trebouxiales</taxon>
        <taxon>Trebouxiaceae</taxon>
        <taxon>Symbiochloris</taxon>
    </lineage>
</organism>
<evidence type="ECO:0000256" key="1">
    <source>
        <dbReference type="SAM" id="MobiDB-lite"/>
    </source>
</evidence>
<sequence>MEDPLTGDVPASVAREEEEEAALDVAQTYSDPPALLWTPQGEESLRDGQLHCHLLVVALSTVASALMQPLLDSCQLAAEVKRPAKRAVAWARSLLQHIAAQRIVLLTSMPAVEFHAAGRPAQHAQFVLETAAAHGTIAHGLPYLPSGNLVAGLPAAILSLCQIREQPAIALVDVQEGSAPDLQSLHSLASSAQALLQKAGWQEADLMAKEPTKLAATCRTLDKASQRESRAALFV</sequence>
<proteinExistence type="predicted"/>
<comment type="caution">
    <text evidence="2">The sequence shown here is derived from an EMBL/GenBank/DDBJ whole genome shotgun (WGS) entry which is preliminary data.</text>
</comment>
<evidence type="ECO:0000313" key="2">
    <source>
        <dbReference type="EMBL" id="KAK9794644.1"/>
    </source>
</evidence>